<proteinExistence type="inferred from homology"/>
<gene>
    <name evidence="10" type="ORF">FG385_15965</name>
</gene>
<evidence type="ECO:0000256" key="2">
    <source>
        <dbReference type="ARBA" id="ARBA00022448"/>
    </source>
</evidence>
<evidence type="ECO:0000256" key="1">
    <source>
        <dbReference type="ARBA" id="ARBA00004651"/>
    </source>
</evidence>
<dbReference type="InterPro" id="IPR050366">
    <property type="entry name" value="BP-dependent_transpt_permease"/>
</dbReference>
<feature type="transmembrane region" description="Helical" evidence="7">
    <location>
        <begin position="209"/>
        <end position="231"/>
    </location>
</feature>
<evidence type="ECO:0000313" key="11">
    <source>
        <dbReference type="Proteomes" id="UP000305546"/>
    </source>
</evidence>
<keyword evidence="4 7" id="KW-0812">Transmembrane</keyword>
<dbReference type="CDD" id="cd06261">
    <property type="entry name" value="TM_PBP2"/>
    <property type="match status" value="1"/>
</dbReference>
<organism evidence="10 11">
    <name type="scientific">Amycolatopsis alkalitolerans</name>
    <dbReference type="NCBI Taxonomy" id="2547244"/>
    <lineage>
        <taxon>Bacteria</taxon>
        <taxon>Bacillati</taxon>
        <taxon>Actinomycetota</taxon>
        <taxon>Actinomycetes</taxon>
        <taxon>Pseudonocardiales</taxon>
        <taxon>Pseudonocardiaceae</taxon>
        <taxon>Amycolatopsis</taxon>
    </lineage>
</organism>
<evidence type="ECO:0000256" key="3">
    <source>
        <dbReference type="ARBA" id="ARBA00022475"/>
    </source>
</evidence>
<keyword evidence="6 7" id="KW-0472">Membrane</keyword>
<dbReference type="RefSeq" id="WP_139097529.1">
    <property type="nucleotide sequence ID" value="NZ_VDFW01000012.1"/>
</dbReference>
<dbReference type="PANTHER" id="PTHR43386">
    <property type="entry name" value="OLIGOPEPTIDE TRANSPORT SYSTEM PERMEASE PROTEIN APPC"/>
    <property type="match status" value="1"/>
</dbReference>
<dbReference type="OrthoDB" id="6637947at2"/>
<comment type="caution">
    <text evidence="10">The sequence shown here is derived from an EMBL/GenBank/DDBJ whole genome shotgun (WGS) entry which is preliminary data.</text>
</comment>
<feature type="domain" description="ABC transmembrane type-1" evidence="9">
    <location>
        <begin position="88"/>
        <end position="277"/>
    </location>
</feature>
<feature type="transmembrane region" description="Helical" evidence="7">
    <location>
        <begin position="127"/>
        <end position="147"/>
    </location>
</feature>
<feature type="transmembrane region" description="Helical" evidence="7">
    <location>
        <begin position="153"/>
        <end position="170"/>
    </location>
</feature>
<dbReference type="EMBL" id="VDFW01000012">
    <property type="protein sequence ID" value="TNC25141.1"/>
    <property type="molecule type" value="Genomic_DNA"/>
</dbReference>
<dbReference type="InterPro" id="IPR000515">
    <property type="entry name" value="MetI-like"/>
</dbReference>
<keyword evidence="11" id="KW-1185">Reference proteome</keyword>
<evidence type="ECO:0000256" key="5">
    <source>
        <dbReference type="ARBA" id="ARBA00022989"/>
    </source>
</evidence>
<feature type="transmembrane region" description="Helical" evidence="7">
    <location>
        <begin position="90"/>
        <end position="115"/>
    </location>
</feature>
<feature type="compositionally biased region" description="Polar residues" evidence="8">
    <location>
        <begin position="1"/>
        <end position="17"/>
    </location>
</feature>
<name>A0A5C4M2X6_9PSEU</name>
<evidence type="ECO:0000256" key="4">
    <source>
        <dbReference type="ARBA" id="ARBA00022692"/>
    </source>
</evidence>
<dbReference type="GO" id="GO:0055085">
    <property type="term" value="P:transmembrane transport"/>
    <property type="evidence" value="ECO:0007669"/>
    <property type="project" value="InterPro"/>
</dbReference>
<dbReference type="Proteomes" id="UP000305546">
    <property type="component" value="Unassembled WGS sequence"/>
</dbReference>
<feature type="transmembrane region" description="Helical" evidence="7">
    <location>
        <begin position="251"/>
        <end position="277"/>
    </location>
</feature>
<dbReference type="InterPro" id="IPR035906">
    <property type="entry name" value="MetI-like_sf"/>
</dbReference>
<evidence type="ECO:0000256" key="8">
    <source>
        <dbReference type="SAM" id="MobiDB-lite"/>
    </source>
</evidence>
<dbReference type="GO" id="GO:0005886">
    <property type="term" value="C:plasma membrane"/>
    <property type="evidence" value="ECO:0007669"/>
    <property type="project" value="UniProtKB-SubCell"/>
</dbReference>
<dbReference type="PANTHER" id="PTHR43386:SF25">
    <property type="entry name" value="PEPTIDE ABC TRANSPORTER PERMEASE PROTEIN"/>
    <property type="match status" value="1"/>
</dbReference>
<evidence type="ECO:0000256" key="6">
    <source>
        <dbReference type="ARBA" id="ARBA00023136"/>
    </source>
</evidence>
<comment type="subcellular location">
    <subcellularLocation>
        <location evidence="1 7">Cell membrane</location>
        <topology evidence="1 7">Multi-pass membrane protein</topology>
    </subcellularLocation>
</comment>
<feature type="transmembrane region" description="Helical" evidence="7">
    <location>
        <begin position="26"/>
        <end position="49"/>
    </location>
</feature>
<dbReference type="AlphaFoldDB" id="A0A5C4M2X6"/>
<dbReference type="Gene3D" id="1.10.3720.10">
    <property type="entry name" value="MetI-like"/>
    <property type="match status" value="1"/>
</dbReference>
<evidence type="ECO:0000256" key="7">
    <source>
        <dbReference type="RuleBase" id="RU363032"/>
    </source>
</evidence>
<accession>A0A5C4M2X6</accession>
<protein>
    <submittedName>
        <fullName evidence="10">ABC transporter permease</fullName>
    </submittedName>
</protein>
<dbReference type="Pfam" id="PF00528">
    <property type="entry name" value="BPD_transp_1"/>
    <property type="match status" value="1"/>
</dbReference>
<keyword evidence="3" id="KW-1003">Cell membrane</keyword>
<keyword evidence="2 7" id="KW-0813">Transport</keyword>
<evidence type="ECO:0000259" key="9">
    <source>
        <dbReference type="PROSITE" id="PS50928"/>
    </source>
</evidence>
<sequence>MTTLTEAASLPDTTTASKPRRRRMTVSATVAGVVVLLIVLTALAGPLLVGDPLAGDTAHRLLPAGTPGHVLGTDGQGRDVLARLVDGTRLSLLAGLIPVLFAAVVGTGLGVTAGLSGRWGQRLIMRTLDVFYAFPAVLLAVAIAAALGSGLSNAIIALAVILVPPVARVAETETRRLVDLDYMEAARASGARRSAIALRQVLPNVAPPVVVYCTALIGLSIVYAAGLSFLGLGISPPTAEWGLMVSEHTQYIYSAPFLAAIPALAILVASVAFNVLGDGLRDLLDVRGEVRA</sequence>
<dbReference type="PROSITE" id="PS50928">
    <property type="entry name" value="ABC_TM1"/>
    <property type="match status" value="1"/>
</dbReference>
<evidence type="ECO:0000313" key="10">
    <source>
        <dbReference type="EMBL" id="TNC25141.1"/>
    </source>
</evidence>
<feature type="region of interest" description="Disordered" evidence="8">
    <location>
        <begin position="1"/>
        <end position="22"/>
    </location>
</feature>
<reference evidence="10 11" key="1">
    <citation type="submission" date="2019-06" db="EMBL/GenBank/DDBJ databases">
        <title>Amycolatopsis alkalitolerans sp. nov., isolated from Gastrodia elata Blume.</title>
        <authorList>
            <person name="Narsing Rao M.P."/>
            <person name="Li W.J."/>
        </authorList>
    </citation>
    <scope>NUCLEOTIDE SEQUENCE [LARGE SCALE GENOMIC DNA]</scope>
    <source>
        <strain evidence="10 11">SYSUP0005</strain>
    </source>
</reference>
<comment type="similarity">
    <text evidence="7">Belongs to the binding-protein-dependent transport system permease family.</text>
</comment>
<keyword evidence="5 7" id="KW-1133">Transmembrane helix</keyword>
<dbReference type="SUPFAM" id="SSF161098">
    <property type="entry name" value="MetI-like"/>
    <property type="match status" value="1"/>
</dbReference>